<dbReference type="Gene3D" id="1.10.10.60">
    <property type="entry name" value="Homeodomain-like"/>
    <property type="match status" value="2"/>
</dbReference>
<gene>
    <name evidence="5" type="primary">adaA_7</name>
    <name evidence="5" type="ORF">SK3146_02678</name>
</gene>
<dbReference type="InterPro" id="IPR009057">
    <property type="entry name" value="Homeodomain-like_sf"/>
</dbReference>
<organism evidence="5 6">
    <name type="scientific">Paenibacillus konkukensis</name>
    <dbReference type="NCBI Taxonomy" id="2020716"/>
    <lineage>
        <taxon>Bacteria</taxon>
        <taxon>Bacillati</taxon>
        <taxon>Bacillota</taxon>
        <taxon>Bacilli</taxon>
        <taxon>Bacillales</taxon>
        <taxon>Paenibacillaceae</taxon>
        <taxon>Paenibacillus</taxon>
    </lineage>
</organism>
<feature type="domain" description="HTH araC/xylS-type" evidence="4">
    <location>
        <begin position="193"/>
        <end position="291"/>
    </location>
</feature>
<keyword evidence="2" id="KW-0238">DNA-binding</keyword>
<dbReference type="SMART" id="SM00342">
    <property type="entry name" value="HTH_ARAC"/>
    <property type="match status" value="1"/>
</dbReference>
<dbReference type="GO" id="GO:0032259">
    <property type="term" value="P:methylation"/>
    <property type="evidence" value="ECO:0007669"/>
    <property type="project" value="UniProtKB-KW"/>
</dbReference>
<name>A0ABY4RLZ1_9BACL</name>
<dbReference type="InterPro" id="IPR018060">
    <property type="entry name" value="HTH_AraC"/>
</dbReference>
<keyword evidence="3" id="KW-0804">Transcription</keyword>
<keyword evidence="5" id="KW-0489">Methyltransferase</keyword>
<evidence type="ECO:0000256" key="2">
    <source>
        <dbReference type="ARBA" id="ARBA00023125"/>
    </source>
</evidence>
<dbReference type="PANTHER" id="PTHR43280">
    <property type="entry name" value="ARAC-FAMILY TRANSCRIPTIONAL REGULATOR"/>
    <property type="match status" value="1"/>
</dbReference>
<dbReference type="InterPro" id="IPR003313">
    <property type="entry name" value="AraC-bd"/>
</dbReference>
<dbReference type="EC" id="2.1.1.-" evidence="5"/>
<dbReference type="PROSITE" id="PS01124">
    <property type="entry name" value="HTH_ARAC_FAMILY_2"/>
    <property type="match status" value="1"/>
</dbReference>
<dbReference type="RefSeq" id="WP_249865502.1">
    <property type="nucleotide sequence ID" value="NZ_CP027059.1"/>
</dbReference>
<evidence type="ECO:0000256" key="1">
    <source>
        <dbReference type="ARBA" id="ARBA00023015"/>
    </source>
</evidence>
<evidence type="ECO:0000256" key="3">
    <source>
        <dbReference type="ARBA" id="ARBA00023163"/>
    </source>
</evidence>
<keyword evidence="5" id="KW-0808">Transferase</keyword>
<proteinExistence type="predicted"/>
<keyword evidence="1" id="KW-0805">Transcription regulation</keyword>
<evidence type="ECO:0000313" key="6">
    <source>
        <dbReference type="Proteomes" id="UP001057134"/>
    </source>
</evidence>
<dbReference type="Proteomes" id="UP001057134">
    <property type="component" value="Chromosome"/>
</dbReference>
<protein>
    <submittedName>
        <fullName evidence="5">Bifunctional transcriptional activator/DNA repair enzyme AdaA</fullName>
        <ecNumber evidence="5">2.1.1.-</ecNumber>
    </submittedName>
</protein>
<accession>A0ABY4RLZ1</accession>
<dbReference type="Gene3D" id="2.60.120.10">
    <property type="entry name" value="Jelly Rolls"/>
    <property type="match status" value="1"/>
</dbReference>
<dbReference type="SUPFAM" id="SSF51215">
    <property type="entry name" value="Regulatory protein AraC"/>
    <property type="match status" value="1"/>
</dbReference>
<keyword evidence="6" id="KW-1185">Reference proteome</keyword>
<evidence type="ECO:0000313" key="5">
    <source>
        <dbReference type="EMBL" id="UQZ83491.1"/>
    </source>
</evidence>
<dbReference type="SUPFAM" id="SSF46689">
    <property type="entry name" value="Homeodomain-like"/>
    <property type="match status" value="2"/>
</dbReference>
<dbReference type="GO" id="GO:0008168">
    <property type="term" value="F:methyltransferase activity"/>
    <property type="evidence" value="ECO:0007669"/>
    <property type="project" value="UniProtKB-KW"/>
</dbReference>
<reference evidence="5" key="2">
    <citation type="journal article" date="2021" name="J Anim Sci Technol">
        <title>Complete genome sequence of Paenibacillus konkukensis sp. nov. SK3146 as a potential probiotic strain.</title>
        <authorList>
            <person name="Jung H.I."/>
            <person name="Park S."/>
            <person name="Niu K.M."/>
            <person name="Lee S.W."/>
            <person name="Kothari D."/>
            <person name="Yi K.J."/>
            <person name="Kim S.K."/>
        </authorList>
    </citation>
    <scope>NUCLEOTIDE SEQUENCE</scope>
    <source>
        <strain evidence="5">SK3146</strain>
    </source>
</reference>
<dbReference type="EMBL" id="CP027059">
    <property type="protein sequence ID" value="UQZ83491.1"/>
    <property type="molecule type" value="Genomic_DNA"/>
</dbReference>
<sequence>MQKPIEAMSGAINELVIYQNPLLFLKVWELKRNSVLIGNWHHHKEVELVAVDCGHMVMYTKRETVPLADGDVFLIGSSQLHRTDRPSANPIRYVVLQVSLTQYLDQSTLPFLHGFSELTNPLDDLNYIFRTDPDARREAHRLVMHIFAEMQTKRRGYEMAIAISVRSLMLLLVRCDKRALLKGSDDVEIIRLKPVLNYVDAHIAEKISVHDVCRLLNLSYHYFVKYFKKVMGVTFLDYVNFKRIKLAEGMLLTRDLSIAEIGCSVGIPNVAQFYKMFRRYNPCSPKEFRLRLREGSGGEGEAGEE</sequence>
<dbReference type="PANTHER" id="PTHR43280:SF2">
    <property type="entry name" value="HTH-TYPE TRANSCRIPTIONAL REGULATOR EXSA"/>
    <property type="match status" value="1"/>
</dbReference>
<dbReference type="Pfam" id="PF02311">
    <property type="entry name" value="AraC_binding"/>
    <property type="match status" value="1"/>
</dbReference>
<evidence type="ECO:0000259" key="4">
    <source>
        <dbReference type="PROSITE" id="PS01124"/>
    </source>
</evidence>
<dbReference type="Pfam" id="PF12833">
    <property type="entry name" value="HTH_18"/>
    <property type="match status" value="1"/>
</dbReference>
<dbReference type="InterPro" id="IPR037923">
    <property type="entry name" value="HTH-like"/>
</dbReference>
<reference evidence="5" key="1">
    <citation type="submission" date="2018-02" db="EMBL/GenBank/DDBJ databases">
        <authorList>
            <person name="Kim S.-K."/>
            <person name="Jung H.-I."/>
            <person name="Lee S.-W."/>
        </authorList>
    </citation>
    <scope>NUCLEOTIDE SEQUENCE</scope>
    <source>
        <strain evidence="5">SK3146</strain>
    </source>
</reference>
<dbReference type="InterPro" id="IPR014710">
    <property type="entry name" value="RmlC-like_jellyroll"/>
</dbReference>